<dbReference type="OrthoDB" id="9847544at2"/>
<dbReference type="GO" id="GO:0006355">
    <property type="term" value="P:regulation of DNA-templated transcription"/>
    <property type="evidence" value="ECO:0007669"/>
    <property type="project" value="InterPro"/>
</dbReference>
<evidence type="ECO:0008006" key="4">
    <source>
        <dbReference type="Google" id="ProtNLM"/>
    </source>
</evidence>
<organism evidence="2 3">
    <name type="scientific">Oleiharenicola lentus</name>
    <dbReference type="NCBI Taxonomy" id="2508720"/>
    <lineage>
        <taxon>Bacteria</taxon>
        <taxon>Pseudomonadati</taxon>
        <taxon>Verrucomicrobiota</taxon>
        <taxon>Opitutia</taxon>
        <taxon>Opitutales</taxon>
        <taxon>Opitutaceae</taxon>
        <taxon>Oleiharenicola</taxon>
    </lineage>
</organism>
<keyword evidence="3" id="KW-1185">Reference proteome</keyword>
<feature type="compositionally biased region" description="Basic residues" evidence="1">
    <location>
        <begin position="127"/>
        <end position="160"/>
    </location>
</feature>
<dbReference type="Proteomes" id="UP000290218">
    <property type="component" value="Unassembled WGS sequence"/>
</dbReference>
<dbReference type="EMBL" id="SDHX01000001">
    <property type="protein sequence ID" value="RXK56600.1"/>
    <property type="molecule type" value="Genomic_DNA"/>
</dbReference>
<dbReference type="SUPFAM" id="SSF47598">
    <property type="entry name" value="Ribbon-helix-helix"/>
    <property type="match status" value="1"/>
</dbReference>
<evidence type="ECO:0000313" key="3">
    <source>
        <dbReference type="Proteomes" id="UP000290218"/>
    </source>
</evidence>
<comment type="caution">
    <text evidence="2">The sequence shown here is derived from an EMBL/GenBank/DDBJ whole genome shotgun (WGS) entry which is preliminary data.</text>
</comment>
<dbReference type="InterPro" id="IPR010985">
    <property type="entry name" value="Ribbon_hlx_hlx"/>
</dbReference>
<proteinExistence type="predicted"/>
<sequence>MADQTSRPFPIQLEVEFLDRISEPVRDGKAKSVSAIIRTALERYDFANVIVLKPSQLLISVRLPAAIRQNLRRIARAKHTSVGQLVRAAVEAYLPQLESGAVNQLEIPAVPPVPPTESVLAPAPKRPERKRKPEKKSSRKKPAAKKKPAPKRKVRKGGTR</sequence>
<name>A0A4Q1CC57_9BACT</name>
<accession>A0A4Q1CC57</accession>
<evidence type="ECO:0000313" key="2">
    <source>
        <dbReference type="EMBL" id="RXK56600.1"/>
    </source>
</evidence>
<evidence type="ECO:0000256" key="1">
    <source>
        <dbReference type="SAM" id="MobiDB-lite"/>
    </source>
</evidence>
<protein>
    <recommendedName>
        <fullName evidence="4">Ribbon-helix-helix protein, CopG family</fullName>
    </recommendedName>
</protein>
<gene>
    <name evidence="2" type="ORF">ESB00_12250</name>
</gene>
<feature type="region of interest" description="Disordered" evidence="1">
    <location>
        <begin position="109"/>
        <end position="160"/>
    </location>
</feature>
<dbReference type="AlphaFoldDB" id="A0A4Q1CC57"/>
<dbReference type="RefSeq" id="WP_129047968.1">
    <property type="nucleotide sequence ID" value="NZ_SDHX01000001.1"/>
</dbReference>
<reference evidence="2 3" key="1">
    <citation type="submission" date="2019-01" db="EMBL/GenBank/DDBJ databases">
        <title>Lacunisphaera sp. strain TWA-58.</title>
        <authorList>
            <person name="Chen W.-M."/>
        </authorList>
    </citation>
    <scope>NUCLEOTIDE SEQUENCE [LARGE SCALE GENOMIC DNA]</scope>
    <source>
        <strain evidence="2 3">TWA-58</strain>
    </source>
</reference>